<dbReference type="Proteomes" id="UP000197991">
    <property type="component" value="Chromosome"/>
</dbReference>
<proteinExistence type="predicted"/>
<dbReference type="PANTHER" id="PTHR35564">
    <property type="match status" value="1"/>
</dbReference>
<gene>
    <name evidence="1" type="ORF">LFZ56_11730</name>
</gene>
<keyword evidence="2" id="KW-1185">Reference proteome</keyword>
<dbReference type="GeneID" id="44980255"/>
<dbReference type="AlphaFoldDB" id="A0A248K9I2"/>
<dbReference type="EMBL" id="CP022120">
    <property type="protein sequence ID" value="ASG54898.1"/>
    <property type="molecule type" value="Genomic_DNA"/>
</dbReference>
<dbReference type="PANTHER" id="PTHR35564:SF4">
    <property type="entry name" value="CYTOPLASMIC PROTEIN"/>
    <property type="match status" value="1"/>
</dbReference>
<dbReference type="RefSeq" id="WP_043942424.1">
    <property type="nucleotide sequence ID" value="NZ_CP022120.1"/>
</dbReference>
<protein>
    <submittedName>
        <fullName evidence="1">Type VI secretion protein</fullName>
    </submittedName>
</protein>
<organism evidence="1 2">
    <name type="scientific">Salmonella bongori serovar 66:z41:- str. SA19983605</name>
    <dbReference type="NCBI Taxonomy" id="1243617"/>
    <lineage>
        <taxon>Bacteria</taxon>
        <taxon>Pseudomonadati</taxon>
        <taxon>Pseudomonadota</taxon>
        <taxon>Gammaproteobacteria</taxon>
        <taxon>Enterobacterales</taxon>
        <taxon>Enterobacteriaceae</taxon>
        <taxon>Salmonella</taxon>
    </lineage>
</organism>
<dbReference type="InterPro" id="IPR010732">
    <property type="entry name" value="T6SS_TssG-like"/>
</dbReference>
<name>A0A248K9I2_SALBN</name>
<sequence length="312" mass="34957">MERDRAERIDSVIAQLRREPWRFSLEQCVRLLQLCGDSPQLCGELGLAFTPSETGVLRDGRLQVRSLGPGGADGVLPYAWLEVLQQAAQDKVRAPQNFLNLFQRRLFAHHYRSLSLYRLATPYARREDAPGFAIMRALCGFDSKAQQGAATPNILAYSGLLANRRRSTAGFVTLVAAVLNITVHTEEFIGRWQALPPAAISRTGCRLGRNSVAGRHAWNQHAALRLHLQARDAAQWRDFLPGGRGFIQLGWLGRLWFGAGVELLLMMRGTLRLDNHLDRARPPCLGYSAQLTGRRLTSFCCQQSLKESVKWI</sequence>
<reference evidence="1 2" key="1">
    <citation type="submission" date="2017-06" db="EMBL/GenBank/DDBJ databases">
        <title>Salmonella reference genomes for public health.</title>
        <authorList>
            <person name="Robertson J."/>
            <person name="Yoshida C."/>
            <person name="Gurnik S."/>
            <person name="Nash J."/>
        </authorList>
    </citation>
    <scope>NUCLEOTIDE SEQUENCE [LARGE SCALE GENOMIC DNA]</scope>
    <source>
        <strain evidence="1 2">SA19983605</strain>
    </source>
</reference>
<evidence type="ECO:0000313" key="2">
    <source>
        <dbReference type="Proteomes" id="UP000197991"/>
    </source>
</evidence>
<evidence type="ECO:0000313" key="1">
    <source>
        <dbReference type="EMBL" id="ASG54898.1"/>
    </source>
</evidence>
<dbReference type="Pfam" id="PF06996">
    <property type="entry name" value="T6SS_TssG"/>
    <property type="match status" value="1"/>
</dbReference>
<accession>A0A248K9I2</accession>
<dbReference type="OrthoDB" id="1523296at2"/>